<sequence length="41" mass="4625">MVRLVVGVPTWHDVLTDAPDVADEPRSWTSAGSTSRNCWRR</sequence>
<dbReference type="RefSeq" id="WP_264086326.1">
    <property type="nucleotide sequence ID" value="NZ_JADBEG010000001.1"/>
</dbReference>
<dbReference type="EMBL" id="JADBEG010000001">
    <property type="protein sequence ID" value="MBE1496606.1"/>
    <property type="molecule type" value="Genomic_DNA"/>
</dbReference>
<feature type="compositionally biased region" description="Polar residues" evidence="1">
    <location>
        <begin position="27"/>
        <end position="41"/>
    </location>
</feature>
<organism evidence="2 3">
    <name type="scientific">Amycolatopsis lexingtonensis</name>
    <dbReference type="NCBI Taxonomy" id="218822"/>
    <lineage>
        <taxon>Bacteria</taxon>
        <taxon>Bacillati</taxon>
        <taxon>Actinomycetota</taxon>
        <taxon>Actinomycetes</taxon>
        <taxon>Pseudonocardiales</taxon>
        <taxon>Pseudonocardiaceae</taxon>
        <taxon>Amycolatopsis</taxon>
    </lineage>
</organism>
<dbReference type="Proteomes" id="UP000631670">
    <property type="component" value="Unassembled WGS sequence"/>
</dbReference>
<feature type="region of interest" description="Disordered" evidence="1">
    <location>
        <begin position="22"/>
        <end position="41"/>
    </location>
</feature>
<evidence type="ECO:0000313" key="2">
    <source>
        <dbReference type="EMBL" id="MBE1496606.1"/>
    </source>
</evidence>
<evidence type="ECO:0000256" key="1">
    <source>
        <dbReference type="SAM" id="MobiDB-lite"/>
    </source>
</evidence>
<gene>
    <name evidence="2" type="ORF">H4696_003706</name>
</gene>
<comment type="caution">
    <text evidence="2">The sequence shown here is derived from an EMBL/GenBank/DDBJ whole genome shotgun (WGS) entry which is preliminary data.</text>
</comment>
<protein>
    <submittedName>
        <fullName evidence="2">Uncharacterized protein</fullName>
    </submittedName>
</protein>
<reference evidence="2 3" key="1">
    <citation type="submission" date="2020-10" db="EMBL/GenBank/DDBJ databases">
        <title>Sequencing the genomes of 1000 actinobacteria strains.</title>
        <authorList>
            <person name="Klenk H.-P."/>
        </authorList>
    </citation>
    <scope>NUCLEOTIDE SEQUENCE [LARGE SCALE GENOMIC DNA]</scope>
    <source>
        <strain evidence="2 3">DSM 44653</strain>
    </source>
</reference>
<proteinExistence type="predicted"/>
<evidence type="ECO:0000313" key="3">
    <source>
        <dbReference type="Proteomes" id="UP000631670"/>
    </source>
</evidence>
<keyword evidence="3" id="KW-1185">Reference proteome</keyword>
<name>A0ABR9I074_9PSEU</name>
<accession>A0ABR9I074</accession>